<dbReference type="RefSeq" id="WP_154239941.1">
    <property type="nucleotide sequence ID" value="NZ_CALJPI010000231.1"/>
</dbReference>
<reference evidence="4 5" key="1">
    <citation type="journal article" date="2019" name="Nat. Med.">
        <title>A library of human gut bacterial isolates paired with longitudinal multiomics data enables mechanistic microbiome research.</title>
        <authorList>
            <person name="Poyet M."/>
            <person name="Groussin M."/>
            <person name="Gibbons S.M."/>
            <person name="Avila-Pacheco J."/>
            <person name="Jiang X."/>
            <person name="Kearney S.M."/>
            <person name="Perrotta A.R."/>
            <person name="Berdy B."/>
            <person name="Zhao S."/>
            <person name="Lieberman T.D."/>
            <person name="Swanson P.K."/>
            <person name="Smith M."/>
            <person name="Roesemann S."/>
            <person name="Alexander J.E."/>
            <person name="Rich S.A."/>
            <person name="Livny J."/>
            <person name="Vlamakis H."/>
            <person name="Clish C."/>
            <person name="Bullock K."/>
            <person name="Deik A."/>
            <person name="Scott J."/>
            <person name="Pierce K.A."/>
            <person name="Xavier R.J."/>
            <person name="Alm E.J."/>
        </authorList>
    </citation>
    <scope>NUCLEOTIDE SEQUENCE [LARGE SCALE GENOMIC DNA]</scope>
    <source>
        <strain evidence="2 4">BIOML-A4</strain>
        <strain evidence="3 5">BIOML-A5</strain>
    </source>
</reference>
<feature type="transmembrane region" description="Helical" evidence="1">
    <location>
        <begin position="124"/>
        <end position="146"/>
    </location>
</feature>
<keyword evidence="1" id="KW-0472">Membrane</keyword>
<keyword evidence="5" id="KW-1185">Reference proteome</keyword>
<dbReference type="OrthoDB" id="9917417at2"/>
<dbReference type="EMBL" id="WKPI01000032">
    <property type="protein sequence ID" value="MSC34346.1"/>
    <property type="molecule type" value="Genomic_DNA"/>
</dbReference>
<evidence type="ECO:0000256" key="1">
    <source>
        <dbReference type="SAM" id="Phobius"/>
    </source>
</evidence>
<evidence type="ECO:0000313" key="5">
    <source>
        <dbReference type="Proteomes" id="UP000480929"/>
    </source>
</evidence>
<keyword evidence="1" id="KW-1133">Transmembrane helix</keyword>
<evidence type="ECO:0000313" key="2">
    <source>
        <dbReference type="EMBL" id="MSA90616.1"/>
    </source>
</evidence>
<gene>
    <name evidence="3" type="ORF">GKD88_14555</name>
    <name evidence="2" type="ORF">GKE08_14885</name>
</gene>
<protein>
    <submittedName>
        <fullName evidence="2">Uncharacterized protein</fullName>
    </submittedName>
</protein>
<dbReference type="Proteomes" id="UP000433575">
    <property type="component" value="Unassembled WGS sequence"/>
</dbReference>
<name>A0A6N7SBE9_9FIRM</name>
<keyword evidence="1" id="KW-0812">Transmembrane</keyword>
<comment type="caution">
    <text evidence="2">The sequence shown here is derived from an EMBL/GenBank/DDBJ whole genome shotgun (WGS) entry which is preliminary data.</text>
</comment>
<dbReference type="AlphaFoldDB" id="A0A6N7SBE9"/>
<feature type="transmembrane region" description="Helical" evidence="1">
    <location>
        <begin position="20"/>
        <end position="39"/>
    </location>
</feature>
<accession>A0A6N7SBE9</accession>
<proteinExistence type="predicted"/>
<evidence type="ECO:0000313" key="4">
    <source>
        <dbReference type="Proteomes" id="UP000433575"/>
    </source>
</evidence>
<feature type="transmembrane region" description="Helical" evidence="1">
    <location>
        <begin position="85"/>
        <end position="103"/>
    </location>
</feature>
<organism evidence="2 4">
    <name type="scientific">Holdemania massiliensis</name>
    <dbReference type="NCBI Taxonomy" id="1468449"/>
    <lineage>
        <taxon>Bacteria</taxon>
        <taxon>Bacillati</taxon>
        <taxon>Bacillota</taxon>
        <taxon>Erysipelotrichia</taxon>
        <taxon>Erysipelotrichales</taxon>
        <taxon>Erysipelotrichaceae</taxon>
        <taxon>Holdemania</taxon>
    </lineage>
</organism>
<dbReference type="Proteomes" id="UP000480929">
    <property type="component" value="Unassembled WGS sequence"/>
</dbReference>
<feature type="transmembrane region" description="Helical" evidence="1">
    <location>
        <begin position="158"/>
        <end position="185"/>
    </location>
</feature>
<evidence type="ECO:0000313" key="3">
    <source>
        <dbReference type="EMBL" id="MSC34346.1"/>
    </source>
</evidence>
<dbReference type="EMBL" id="WKPJ01000030">
    <property type="protein sequence ID" value="MSA90616.1"/>
    <property type="molecule type" value="Genomic_DNA"/>
</dbReference>
<sequence>MAVGMIALFNRLLQTEKRRICVLFCIGCGCAAVFSFANARLGYLLVQLRSVEDIMALTTHVWVEQTWLGRMILNLLATPLNASDWLSSALRALAGPQIGFLIVTLMFSAQRGKDKNIRRKRRGLLLLVFCELLTLGLGGIFVAQSYASLTTLKAIQKFAYAGIAVGTLSTLQLMLALIQIPLALYHDFLAPENKMKQLD</sequence>